<evidence type="ECO:0000313" key="1">
    <source>
        <dbReference type="EMBL" id="CAB3223372.1"/>
    </source>
</evidence>
<name>A0A8S0YZ40_ARCPL</name>
<dbReference type="OrthoDB" id="7249705at2759"/>
<protein>
    <submittedName>
        <fullName evidence="1">Uncharacterized protein</fullName>
    </submittedName>
</protein>
<evidence type="ECO:0000313" key="2">
    <source>
        <dbReference type="Proteomes" id="UP000494256"/>
    </source>
</evidence>
<gene>
    <name evidence="1" type="ORF">APLA_LOCUS1420</name>
</gene>
<comment type="caution">
    <text evidence="1">The sequence shown here is derived from an EMBL/GenBank/DDBJ whole genome shotgun (WGS) entry which is preliminary data.</text>
</comment>
<dbReference type="AlphaFoldDB" id="A0A8S0YZ40"/>
<organism evidence="1 2">
    <name type="scientific">Arctia plantaginis</name>
    <name type="common">Wood tiger moth</name>
    <name type="synonym">Phalaena plantaginis</name>
    <dbReference type="NCBI Taxonomy" id="874455"/>
    <lineage>
        <taxon>Eukaryota</taxon>
        <taxon>Metazoa</taxon>
        <taxon>Ecdysozoa</taxon>
        <taxon>Arthropoda</taxon>
        <taxon>Hexapoda</taxon>
        <taxon>Insecta</taxon>
        <taxon>Pterygota</taxon>
        <taxon>Neoptera</taxon>
        <taxon>Endopterygota</taxon>
        <taxon>Lepidoptera</taxon>
        <taxon>Glossata</taxon>
        <taxon>Ditrysia</taxon>
        <taxon>Noctuoidea</taxon>
        <taxon>Erebidae</taxon>
        <taxon>Arctiinae</taxon>
        <taxon>Arctia</taxon>
    </lineage>
</organism>
<accession>A0A8S0YZ40</accession>
<dbReference type="Proteomes" id="UP000494256">
    <property type="component" value="Unassembled WGS sequence"/>
</dbReference>
<reference evidence="1 2" key="1">
    <citation type="submission" date="2020-04" db="EMBL/GenBank/DDBJ databases">
        <authorList>
            <person name="Wallbank WR R."/>
            <person name="Pardo Diaz C."/>
            <person name="Kozak K."/>
            <person name="Martin S."/>
            <person name="Jiggins C."/>
            <person name="Moest M."/>
            <person name="Warren A I."/>
            <person name="Byers J.R.P. K."/>
            <person name="Montejo-Kovacevich G."/>
            <person name="Yen C E."/>
        </authorList>
    </citation>
    <scope>NUCLEOTIDE SEQUENCE [LARGE SCALE GENOMIC DNA]</scope>
</reference>
<proteinExistence type="predicted"/>
<dbReference type="EMBL" id="CADEBD010000170">
    <property type="protein sequence ID" value="CAB3223372.1"/>
    <property type="molecule type" value="Genomic_DNA"/>
</dbReference>
<sequence>MSGNMAVFSGECDVATPLARLTRHVTSRLKMAATPVASPRTLGAPVFQPDPIVLLGNNNLECSRQKGN</sequence>